<dbReference type="AlphaFoldDB" id="A0A1D3L0J2"/>
<evidence type="ECO:0000313" key="5">
    <source>
        <dbReference type="Proteomes" id="UP000094707"/>
    </source>
</evidence>
<keyword evidence="5" id="KW-1185">Reference proteome</keyword>
<sequence length="140" mass="16095">MICENCGAKIGDDEAYCPNCGMELFIPKSKRKPVSKKPLKERYIEGEYQDQEDYEDIYESYSGYDEPETPRRRDHSKKPQKQEYYESYYEYDDYEPVPSKKSSDMGATLIILIAALIIGFMIGIMLFSGTSQVVPSLKIG</sequence>
<organism evidence="4 5">
    <name type="scientific">Methanobacterium congolense</name>
    <dbReference type="NCBI Taxonomy" id="118062"/>
    <lineage>
        <taxon>Archaea</taxon>
        <taxon>Methanobacteriati</taxon>
        <taxon>Methanobacteriota</taxon>
        <taxon>Methanomada group</taxon>
        <taxon>Methanobacteria</taxon>
        <taxon>Methanobacteriales</taxon>
        <taxon>Methanobacteriaceae</taxon>
        <taxon>Methanobacterium</taxon>
    </lineage>
</organism>
<dbReference type="InterPro" id="IPR026870">
    <property type="entry name" value="Zinc_ribbon_dom"/>
</dbReference>
<accession>A0A1D3L0J2</accession>
<keyword evidence="2" id="KW-1133">Transmembrane helix</keyword>
<name>A0A1D3L0J2_9EURY</name>
<dbReference type="Pfam" id="PF13240">
    <property type="entry name" value="Zn_Ribbon_1"/>
    <property type="match status" value="1"/>
</dbReference>
<dbReference type="RefSeq" id="WP_071906083.1">
    <property type="nucleotide sequence ID" value="NZ_LT607756.1"/>
</dbReference>
<protein>
    <submittedName>
        <fullName evidence="4">Zinc-ribbon domain</fullName>
    </submittedName>
</protein>
<evidence type="ECO:0000256" key="2">
    <source>
        <dbReference type="SAM" id="Phobius"/>
    </source>
</evidence>
<evidence type="ECO:0000256" key="1">
    <source>
        <dbReference type="SAM" id="MobiDB-lite"/>
    </source>
</evidence>
<feature type="transmembrane region" description="Helical" evidence="2">
    <location>
        <begin position="109"/>
        <end position="128"/>
    </location>
</feature>
<evidence type="ECO:0000313" key="4">
    <source>
        <dbReference type="EMBL" id="SCG84980.1"/>
    </source>
</evidence>
<dbReference type="GeneID" id="30411260"/>
<dbReference type="STRING" id="118062.MCBB_0400"/>
<feature type="region of interest" description="Disordered" evidence="1">
    <location>
        <begin position="50"/>
        <end position="81"/>
    </location>
</feature>
<feature type="domain" description="Zinc-ribbon" evidence="3">
    <location>
        <begin position="3"/>
        <end position="24"/>
    </location>
</feature>
<gene>
    <name evidence="4" type="ORF">MCBB_0400</name>
</gene>
<dbReference type="KEGG" id="mcub:MCBB_0400"/>
<keyword evidence="2" id="KW-0812">Transmembrane</keyword>
<dbReference type="EMBL" id="LT607756">
    <property type="protein sequence ID" value="SCG84980.1"/>
    <property type="molecule type" value="Genomic_DNA"/>
</dbReference>
<reference evidence="4 5" key="1">
    <citation type="submission" date="2016-08" db="EMBL/GenBank/DDBJ databases">
        <authorList>
            <person name="Seilhamer J.J."/>
        </authorList>
    </citation>
    <scope>NUCLEOTIDE SEQUENCE [LARGE SCALE GENOMIC DNA]</scope>
    <source>
        <strain evidence="4">Buetzberg</strain>
    </source>
</reference>
<evidence type="ECO:0000259" key="3">
    <source>
        <dbReference type="Pfam" id="PF13240"/>
    </source>
</evidence>
<dbReference type="Proteomes" id="UP000094707">
    <property type="component" value="Chromosome I"/>
</dbReference>
<proteinExistence type="predicted"/>
<keyword evidence="2" id="KW-0472">Membrane</keyword>